<dbReference type="PANTHER" id="PTHR43179:SF12">
    <property type="entry name" value="GALACTOFURANOSYLTRANSFERASE GLFT2"/>
    <property type="match status" value="1"/>
</dbReference>
<keyword evidence="7" id="KW-1185">Reference proteome</keyword>
<dbReference type="Pfam" id="PF00535">
    <property type="entry name" value="Glycos_transf_2"/>
    <property type="match status" value="1"/>
</dbReference>
<dbReference type="Proteomes" id="UP000017127">
    <property type="component" value="Unassembled WGS sequence"/>
</dbReference>
<comment type="caution">
    <text evidence="6">The sequence shown here is derived from an EMBL/GenBank/DDBJ whole genome shotgun (WGS) entry which is preliminary data.</text>
</comment>
<dbReference type="GO" id="GO:0016757">
    <property type="term" value="F:glycosyltransferase activity"/>
    <property type="evidence" value="ECO:0007669"/>
    <property type="project" value="UniProtKB-KW"/>
</dbReference>
<dbReference type="CDD" id="cd00761">
    <property type="entry name" value="Glyco_tranf_GTA_type"/>
    <property type="match status" value="1"/>
</dbReference>
<dbReference type="OrthoDB" id="257969at2"/>
<dbReference type="SUPFAM" id="SSF53448">
    <property type="entry name" value="Nucleotide-diphospho-sugar transferases"/>
    <property type="match status" value="1"/>
</dbReference>
<evidence type="ECO:0000313" key="6">
    <source>
        <dbReference type="EMBL" id="ERT04731.1"/>
    </source>
</evidence>
<dbReference type="AlphaFoldDB" id="U7QDD1"/>
<evidence type="ECO:0000256" key="1">
    <source>
        <dbReference type="ARBA" id="ARBA00004776"/>
    </source>
</evidence>
<dbReference type="Gene3D" id="3.90.550.10">
    <property type="entry name" value="Spore Coat Polysaccharide Biosynthesis Protein SpsA, Chain A"/>
    <property type="match status" value="1"/>
</dbReference>
<evidence type="ECO:0000313" key="7">
    <source>
        <dbReference type="Proteomes" id="UP000017127"/>
    </source>
</evidence>
<dbReference type="PANTHER" id="PTHR43179">
    <property type="entry name" value="RHAMNOSYLTRANSFERASE WBBL"/>
    <property type="match status" value="1"/>
</dbReference>
<dbReference type="RefSeq" id="WP_023068988.1">
    <property type="nucleotide sequence ID" value="NZ_AUZM01000082.1"/>
</dbReference>
<dbReference type="InterPro" id="IPR029044">
    <property type="entry name" value="Nucleotide-diphossugar_trans"/>
</dbReference>
<proteinExistence type="inferred from homology"/>
<comment type="similarity">
    <text evidence="2">Belongs to the glycosyltransferase 2 family.</text>
</comment>
<dbReference type="InterPro" id="IPR001173">
    <property type="entry name" value="Glyco_trans_2-like"/>
</dbReference>
<comment type="pathway">
    <text evidence="1">Cell wall biogenesis; cell wall polysaccharide biosynthesis.</text>
</comment>
<evidence type="ECO:0000256" key="2">
    <source>
        <dbReference type="ARBA" id="ARBA00006739"/>
    </source>
</evidence>
<keyword evidence="4 6" id="KW-0808">Transferase</keyword>
<evidence type="ECO:0000256" key="4">
    <source>
        <dbReference type="ARBA" id="ARBA00022679"/>
    </source>
</evidence>
<reference evidence="6 7" key="1">
    <citation type="journal article" date="2013" name="Front. Microbiol.">
        <title>Comparative genomic analyses of the cyanobacterium, Lyngbya aestuarii BL J, a powerful hydrogen producer.</title>
        <authorList>
            <person name="Kothari A."/>
            <person name="Vaughn M."/>
            <person name="Garcia-Pichel F."/>
        </authorList>
    </citation>
    <scope>NUCLEOTIDE SEQUENCE [LARGE SCALE GENOMIC DNA]</scope>
    <source>
        <strain evidence="6 7">BL J</strain>
    </source>
</reference>
<organism evidence="6 7">
    <name type="scientific">Lyngbya aestuarii BL J</name>
    <dbReference type="NCBI Taxonomy" id="1348334"/>
    <lineage>
        <taxon>Bacteria</taxon>
        <taxon>Bacillati</taxon>
        <taxon>Cyanobacteriota</taxon>
        <taxon>Cyanophyceae</taxon>
        <taxon>Oscillatoriophycideae</taxon>
        <taxon>Oscillatoriales</taxon>
        <taxon>Microcoleaceae</taxon>
        <taxon>Lyngbya</taxon>
    </lineage>
</organism>
<accession>U7QDD1</accession>
<dbReference type="PATRIC" id="fig|1348334.3.peg.5111"/>
<sequence length="322" mass="36825">MKLTVIVPTYRRPQDLANCLEGLKKQTRLADQIIVTVRDIDTQTWTFLETFNPETLPLNIITVTASGVIAALNMALDSAQGDIISITDDDAVPRPEWLARIEAHFLSDDRVGGVGGRDFVYRNNQLKEGSRKVVGRLQWFGRVIGNHNFGVGEAREVDVLKGVNMSFRRKAIGDKHFDTRMRGTSSQIHYEIEFCLALKRAGWKLIYDPNIQVDHYQGQRFDEDKRNQFNELAMFNIVHNKTLAVLDYLSPIQRSIFVFWAILVGTRGERGLIQWLRFLPTEGKVAGQKFLVSIRGHWQGWQTWQQSKQSSPSIETLTQHKS</sequence>
<feature type="domain" description="Glycosyltransferase 2-like" evidence="5">
    <location>
        <begin position="4"/>
        <end position="140"/>
    </location>
</feature>
<evidence type="ECO:0000256" key="3">
    <source>
        <dbReference type="ARBA" id="ARBA00022676"/>
    </source>
</evidence>
<name>U7QDD1_9CYAN</name>
<keyword evidence="3" id="KW-0328">Glycosyltransferase</keyword>
<evidence type="ECO:0000259" key="5">
    <source>
        <dbReference type="Pfam" id="PF00535"/>
    </source>
</evidence>
<protein>
    <submittedName>
        <fullName evidence="6">Glycosyl transferase 2 family protein</fullName>
    </submittedName>
</protein>
<gene>
    <name evidence="6" type="ORF">M595_5313</name>
</gene>
<dbReference type="EMBL" id="AUZM01000082">
    <property type="protein sequence ID" value="ERT04731.1"/>
    <property type="molecule type" value="Genomic_DNA"/>
</dbReference>